<reference evidence="1 2" key="1">
    <citation type="submission" date="2019-03" db="EMBL/GenBank/DDBJ databases">
        <title>Single cell metagenomics reveals metabolic interactions within the superorganism composed of flagellate Streblomastix strix and complex community of Bacteroidetes bacteria on its surface.</title>
        <authorList>
            <person name="Treitli S.C."/>
            <person name="Kolisko M."/>
            <person name="Husnik F."/>
            <person name="Keeling P."/>
            <person name="Hampl V."/>
        </authorList>
    </citation>
    <scope>NUCLEOTIDE SEQUENCE [LARGE SCALE GENOMIC DNA]</scope>
    <source>
        <strain evidence="1">St1</strain>
    </source>
</reference>
<comment type="caution">
    <text evidence="1">The sequence shown here is derived from an EMBL/GenBank/DDBJ whole genome shotgun (WGS) entry which is preliminary data.</text>
</comment>
<gene>
    <name evidence="1" type="ORF">EZS26_003128</name>
</gene>
<dbReference type="EMBL" id="SNRX01000052">
    <property type="protein sequence ID" value="KAA6300727.1"/>
    <property type="molecule type" value="Genomic_DNA"/>
</dbReference>
<accession>A0A5M8NWF3</accession>
<evidence type="ECO:0008006" key="3">
    <source>
        <dbReference type="Google" id="ProtNLM"/>
    </source>
</evidence>
<dbReference type="Proteomes" id="UP000324575">
    <property type="component" value="Unassembled WGS sequence"/>
</dbReference>
<organism evidence="1 2">
    <name type="scientific">Candidatus Ordinivivax streblomastigis</name>
    <dbReference type="NCBI Taxonomy" id="2540710"/>
    <lineage>
        <taxon>Bacteria</taxon>
        <taxon>Pseudomonadati</taxon>
        <taxon>Bacteroidota</taxon>
        <taxon>Bacteroidia</taxon>
        <taxon>Bacteroidales</taxon>
        <taxon>Candidatus Ordinivivax</taxon>
    </lineage>
</organism>
<sequence>MQAGEIIGLMQGKIPYTRETLSDLSALLAEYPYFQTAQVLNTLNLKAEKDSRFNAALRKTACYVGDRRKLFYWIEKEAFPPEIIAKLEKEEETFYSSFELVDFFLSGKQETSKENNRPIEQPVVDIAPAATTDYLTSIMQEAPAQTQEPVSFKDQSTIDKFLEEDKHSPIKINLTKEPEALVEETPPEEDSVSKSGFLTETLAKIYIKQKKYDKALEIIHKLNLIYPEKNIYFADQIRFLEKLIINTNNIK</sequence>
<name>A0A5M8NWF3_9BACT</name>
<proteinExistence type="predicted"/>
<protein>
    <recommendedName>
        <fullName evidence="3">Tetratricopeptide repeat protein</fullName>
    </recommendedName>
</protein>
<dbReference type="AlphaFoldDB" id="A0A5M8NWF3"/>
<evidence type="ECO:0000313" key="1">
    <source>
        <dbReference type="EMBL" id="KAA6300727.1"/>
    </source>
</evidence>
<evidence type="ECO:0000313" key="2">
    <source>
        <dbReference type="Proteomes" id="UP000324575"/>
    </source>
</evidence>